<dbReference type="RefSeq" id="WP_204425507.1">
    <property type="nucleotide sequence ID" value="NZ_CP070228.1"/>
</dbReference>
<gene>
    <name evidence="4" type="ORF">JTE88_03835</name>
</gene>
<keyword evidence="3" id="KW-0057">Aromatic amino acid biosynthesis</keyword>
<dbReference type="PANTHER" id="PTHR21337">
    <property type="entry name" value="PHOSPHO-2-DEHYDRO-3-DEOXYHEPTONATE ALDOLASE 1, 2"/>
    <property type="match status" value="1"/>
</dbReference>
<keyword evidence="2 3" id="KW-0808">Transferase</keyword>
<evidence type="ECO:0000256" key="3">
    <source>
        <dbReference type="RuleBase" id="RU363071"/>
    </source>
</evidence>
<dbReference type="Pfam" id="PF01474">
    <property type="entry name" value="DAHP_synth_2"/>
    <property type="match status" value="1"/>
</dbReference>
<dbReference type="Gene3D" id="3.20.20.70">
    <property type="entry name" value="Aldolase class I"/>
    <property type="match status" value="1"/>
</dbReference>
<name>A0ABX7IIA3_9ACTO</name>
<evidence type="ECO:0000256" key="1">
    <source>
        <dbReference type="ARBA" id="ARBA00008911"/>
    </source>
</evidence>
<keyword evidence="3" id="KW-0028">Amino-acid biosynthesis</keyword>
<evidence type="ECO:0000313" key="4">
    <source>
        <dbReference type="EMBL" id="QRV02863.1"/>
    </source>
</evidence>
<dbReference type="PANTHER" id="PTHR21337:SF0">
    <property type="entry name" value="PHOSPHO-2-DEHYDRO-3-DEOXYHEPTONATE ALDOLASE"/>
    <property type="match status" value="1"/>
</dbReference>
<evidence type="ECO:0000313" key="5">
    <source>
        <dbReference type="Proteomes" id="UP000602653"/>
    </source>
</evidence>
<dbReference type="EC" id="2.5.1.54" evidence="3"/>
<dbReference type="SUPFAM" id="SSF51569">
    <property type="entry name" value="Aldolase"/>
    <property type="match status" value="1"/>
</dbReference>
<accession>A0ABX7IIA3</accession>
<dbReference type="EMBL" id="CP070228">
    <property type="protein sequence ID" value="QRV02863.1"/>
    <property type="molecule type" value="Genomic_DNA"/>
</dbReference>
<comment type="similarity">
    <text evidence="1 3">Belongs to the class-II DAHP synthase family.</text>
</comment>
<dbReference type="InterPro" id="IPR002480">
    <property type="entry name" value="DAHP_synth_2"/>
</dbReference>
<proteinExistence type="inferred from homology"/>
<dbReference type="InterPro" id="IPR013785">
    <property type="entry name" value="Aldolase_TIM"/>
</dbReference>
<evidence type="ECO:0000256" key="2">
    <source>
        <dbReference type="ARBA" id="ARBA00022679"/>
    </source>
</evidence>
<reference evidence="4 5" key="1">
    <citation type="submission" date="2021-02" db="EMBL/GenBank/DDBJ databases">
        <title>Complete Genome Sequence of Arcanobacterium phocisimile strain DSM 26142T from a harbour seal.</title>
        <authorList>
            <person name="Borowiak M."/>
            <person name="Alssahen M."/>
            <person name="Malorny B."/>
            <person name="Laemmler C."/>
            <person name="Siebert U."/>
            <person name="Ploetz M."/>
            <person name="Abdulmawjood A."/>
        </authorList>
    </citation>
    <scope>NUCLEOTIDE SEQUENCE [LARGE SCALE GENOMIC DNA]</scope>
    <source>
        <strain evidence="4 5">DSM 26142</strain>
    </source>
</reference>
<dbReference type="Proteomes" id="UP000602653">
    <property type="component" value="Chromosome"/>
</dbReference>
<comment type="catalytic activity">
    <reaction evidence="3">
        <text>D-erythrose 4-phosphate + phosphoenolpyruvate + H2O = 7-phospho-2-dehydro-3-deoxy-D-arabino-heptonate + phosphate</text>
        <dbReference type="Rhea" id="RHEA:14717"/>
        <dbReference type="ChEBI" id="CHEBI:15377"/>
        <dbReference type="ChEBI" id="CHEBI:16897"/>
        <dbReference type="ChEBI" id="CHEBI:43474"/>
        <dbReference type="ChEBI" id="CHEBI:58394"/>
        <dbReference type="ChEBI" id="CHEBI:58702"/>
        <dbReference type="EC" id="2.5.1.54"/>
    </reaction>
</comment>
<organism evidence="4 5">
    <name type="scientific">Arcanobacterium phocisimile</name>
    <dbReference type="NCBI Taxonomy" id="1302235"/>
    <lineage>
        <taxon>Bacteria</taxon>
        <taxon>Bacillati</taxon>
        <taxon>Actinomycetota</taxon>
        <taxon>Actinomycetes</taxon>
        <taxon>Actinomycetales</taxon>
        <taxon>Actinomycetaceae</taxon>
        <taxon>Arcanobacterium</taxon>
    </lineage>
</organism>
<comment type="pathway">
    <text evidence="3">Metabolic intermediate biosynthesis; chorismate biosynthesis; chorismate from D-erythrose 4-phosphate and phosphoenolpyruvate: step 1/7.</text>
</comment>
<sequence length="426" mass="47605">MHETERRSIPMVNPDIPQTYLPVYPDQEQVDMSLNHIRNLPPIVQRADVDNLTMSLGQAGYGQAFVIQGGDCAERFSDATRSHVRAKIGSLLQAAFIAHNLGNTPVVTIGRIAGQYSKPRSHVYEKHGDLTLPSYRGDAINSHVFTAQARTADPQRLVRAVESASTAYSYITDLEKSFFISSINALEWNTTGNQTKQYRDFASLVAEHNDIYSQRIYISHESLLPYFEQAMTDTAGYNRGAHMLWIGERTRYASSPQLVYAQQVHNPIGVKLGPQAQPKDIHRLIDTLNPEGTPGRLSFIPRMGAGHIRRVLPQLLRAGKEDGRPVAWIIDPMHGNTLEVAGRKTRFLTDILEEISEFFDICADEAVDPAGLHIEFSGENLTEVADSPQSPELEHMLDEALVDPRLNPRQLFDVAFATGQLLAKRR</sequence>
<keyword evidence="5" id="KW-1185">Reference proteome</keyword>
<protein>
    <recommendedName>
        <fullName evidence="3">Phospho-2-dehydro-3-deoxyheptonate aldolase</fullName>
        <ecNumber evidence="3">2.5.1.54</ecNumber>
    </recommendedName>
</protein>